<sequence length="164" mass="18654">MPKLIKNRSVVEDDFVLIKEFNEGDAVPAGKIILPVQVYLDQRAELAGRDDVAVWLESDQPAELLKEIADEVAFLAVNFPKFADGRGYSYARLIRERFNYTGELRAIGDVLLDQLHFMARCGFDSFAVREDRDAEEALKAFEAFRYSYQGANDDPSPLFRKRLG</sequence>
<gene>
    <name evidence="1" type="ORF">GCM10022277_05470</name>
</gene>
<keyword evidence="2" id="KW-1185">Reference proteome</keyword>
<proteinExistence type="predicted"/>
<name>A0ABP7M2W0_9GAMM</name>
<accession>A0ABP7M2W0</accession>
<comment type="caution">
    <text evidence="1">The sequence shown here is derived from an EMBL/GenBank/DDBJ whole genome shotgun (WGS) entry which is preliminary data.</text>
</comment>
<evidence type="ECO:0000313" key="1">
    <source>
        <dbReference type="EMBL" id="GAA3913793.1"/>
    </source>
</evidence>
<dbReference type="InterPro" id="IPR008318">
    <property type="entry name" value="UCP030820"/>
</dbReference>
<evidence type="ECO:0000313" key="2">
    <source>
        <dbReference type="Proteomes" id="UP001501565"/>
    </source>
</evidence>
<dbReference type="RefSeq" id="WP_344795243.1">
    <property type="nucleotide sequence ID" value="NZ_BAABBN010000004.1"/>
</dbReference>
<protein>
    <submittedName>
        <fullName evidence="1">DUF934 domain-containing protein</fullName>
    </submittedName>
</protein>
<dbReference type="Pfam" id="PF06073">
    <property type="entry name" value="DUF934"/>
    <property type="match status" value="1"/>
</dbReference>
<organism evidence="1 2">
    <name type="scientific">Litoribacillus peritrichatus</name>
    <dbReference type="NCBI Taxonomy" id="718191"/>
    <lineage>
        <taxon>Bacteria</taxon>
        <taxon>Pseudomonadati</taxon>
        <taxon>Pseudomonadota</taxon>
        <taxon>Gammaproteobacteria</taxon>
        <taxon>Oceanospirillales</taxon>
        <taxon>Oceanospirillaceae</taxon>
        <taxon>Litoribacillus</taxon>
    </lineage>
</organism>
<reference evidence="2" key="1">
    <citation type="journal article" date="2019" name="Int. J. Syst. Evol. Microbiol.">
        <title>The Global Catalogue of Microorganisms (GCM) 10K type strain sequencing project: providing services to taxonomists for standard genome sequencing and annotation.</title>
        <authorList>
            <consortium name="The Broad Institute Genomics Platform"/>
            <consortium name="The Broad Institute Genome Sequencing Center for Infectious Disease"/>
            <person name="Wu L."/>
            <person name="Ma J."/>
        </authorList>
    </citation>
    <scope>NUCLEOTIDE SEQUENCE [LARGE SCALE GENOMIC DNA]</scope>
    <source>
        <strain evidence="2">JCM 17551</strain>
    </source>
</reference>
<dbReference type="EMBL" id="BAABBN010000004">
    <property type="protein sequence ID" value="GAA3913793.1"/>
    <property type="molecule type" value="Genomic_DNA"/>
</dbReference>
<dbReference type="Proteomes" id="UP001501565">
    <property type="component" value="Unassembled WGS sequence"/>
</dbReference>
<dbReference type="PIRSF" id="PIRSF030820">
    <property type="entry name" value="UCP030820"/>
    <property type="match status" value="1"/>
</dbReference>